<protein>
    <submittedName>
        <fullName evidence="2">Uncharacterized protein</fullName>
    </submittedName>
</protein>
<evidence type="ECO:0000313" key="3">
    <source>
        <dbReference type="Proteomes" id="UP000032360"/>
    </source>
</evidence>
<dbReference type="Proteomes" id="UP000032360">
    <property type="component" value="Unassembled WGS sequence"/>
</dbReference>
<keyword evidence="1" id="KW-0472">Membrane</keyword>
<name>A0A0D8HLV9_9ACTN</name>
<organism evidence="2 3">
    <name type="scientific">Acidithrix ferrooxidans</name>
    <dbReference type="NCBI Taxonomy" id="1280514"/>
    <lineage>
        <taxon>Bacteria</taxon>
        <taxon>Bacillati</taxon>
        <taxon>Actinomycetota</taxon>
        <taxon>Acidimicrobiia</taxon>
        <taxon>Acidimicrobiales</taxon>
        <taxon>Acidimicrobiaceae</taxon>
        <taxon>Acidithrix</taxon>
    </lineage>
</organism>
<keyword evidence="1" id="KW-0812">Transmembrane</keyword>
<keyword evidence="1" id="KW-1133">Transmembrane helix</keyword>
<evidence type="ECO:0000313" key="2">
    <source>
        <dbReference type="EMBL" id="KJF18893.1"/>
    </source>
</evidence>
<dbReference type="EMBL" id="JXYS01000003">
    <property type="protein sequence ID" value="KJF18893.1"/>
    <property type="molecule type" value="Genomic_DNA"/>
</dbReference>
<dbReference type="AlphaFoldDB" id="A0A0D8HLV9"/>
<sequence length="123" mass="14518">MLKGRTLMNLIELRSQGHSYHKIIMYFLILVSIGKSKNGFWTGAREEIRTPDMLITSEVYIRSEETLNYKNACHRRCPNYIWTTKNAIVYKNYVLIYVVLIFTGIIKALFTLDRELPRSSWTH</sequence>
<accession>A0A0D8HLV9</accession>
<keyword evidence="3" id="KW-1185">Reference proteome</keyword>
<evidence type="ECO:0000256" key="1">
    <source>
        <dbReference type="SAM" id="Phobius"/>
    </source>
</evidence>
<proteinExistence type="predicted"/>
<feature type="transmembrane region" description="Helical" evidence="1">
    <location>
        <begin position="94"/>
        <end position="112"/>
    </location>
</feature>
<gene>
    <name evidence="2" type="ORF">AXFE_01790</name>
</gene>
<reference evidence="2 3" key="1">
    <citation type="submission" date="2015-01" db="EMBL/GenBank/DDBJ databases">
        <title>Draft genome of the acidophilic iron oxidizer Acidithrix ferrooxidans strain Py-F3.</title>
        <authorList>
            <person name="Poehlein A."/>
            <person name="Eisen S."/>
            <person name="Schloemann M."/>
            <person name="Johnson B.D."/>
            <person name="Daniel R."/>
            <person name="Muehling M."/>
        </authorList>
    </citation>
    <scope>NUCLEOTIDE SEQUENCE [LARGE SCALE GENOMIC DNA]</scope>
    <source>
        <strain evidence="2 3">Py-F3</strain>
    </source>
</reference>
<comment type="caution">
    <text evidence="2">The sequence shown here is derived from an EMBL/GenBank/DDBJ whole genome shotgun (WGS) entry which is preliminary data.</text>
</comment>